<keyword evidence="2" id="KW-1185">Reference proteome</keyword>
<sequence length="135" mass="15361">MKSVFGARDNTYGSFTMQSGGNVMSFKLVNLRGKISCRTVASRYDYWACDKGDNLQTFLTNDSNAVILPHWPDITSYQLPGMRSDSPELIFNNLTVPLRVTPGQEFRVWYMEDLKDDSEFDNGGQTCMDIYALYV</sequence>
<dbReference type="AlphaFoldDB" id="A0A9W9Z5R0"/>
<protein>
    <submittedName>
        <fullName evidence="1">Uncharacterized protein</fullName>
    </submittedName>
</protein>
<reference evidence="1" key="1">
    <citation type="submission" date="2023-01" db="EMBL/GenBank/DDBJ databases">
        <title>Genome assembly of the deep-sea coral Lophelia pertusa.</title>
        <authorList>
            <person name="Herrera S."/>
            <person name="Cordes E."/>
        </authorList>
    </citation>
    <scope>NUCLEOTIDE SEQUENCE</scope>
    <source>
        <strain evidence="1">USNM1676648</strain>
        <tissue evidence="1">Polyp</tissue>
    </source>
</reference>
<proteinExistence type="predicted"/>
<name>A0A9W9Z5R0_9CNID</name>
<dbReference type="EMBL" id="MU826827">
    <property type="protein sequence ID" value="KAJ7374869.1"/>
    <property type="molecule type" value="Genomic_DNA"/>
</dbReference>
<organism evidence="1 2">
    <name type="scientific">Desmophyllum pertusum</name>
    <dbReference type="NCBI Taxonomy" id="174260"/>
    <lineage>
        <taxon>Eukaryota</taxon>
        <taxon>Metazoa</taxon>
        <taxon>Cnidaria</taxon>
        <taxon>Anthozoa</taxon>
        <taxon>Hexacorallia</taxon>
        <taxon>Scleractinia</taxon>
        <taxon>Caryophylliina</taxon>
        <taxon>Caryophylliidae</taxon>
        <taxon>Desmophyllum</taxon>
    </lineage>
</organism>
<gene>
    <name evidence="1" type="ORF">OS493_005222</name>
</gene>
<evidence type="ECO:0000313" key="1">
    <source>
        <dbReference type="EMBL" id="KAJ7374869.1"/>
    </source>
</evidence>
<dbReference type="OrthoDB" id="5979802at2759"/>
<accession>A0A9W9Z5R0</accession>
<comment type="caution">
    <text evidence="1">The sequence shown here is derived from an EMBL/GenBank/DDBJ whole genome shotgun (WGS) entry which is preliminary data.</text>
</comment>
<evidence type="ECO:0000313" key="2">
    <source>
        <dbReference type="Proteomes" id="UP001163046"/>
    </source>
</evidence>
<dbReference type="Proteomes" id="UP001163046">
    <property type="component" value="Unassembled WGS sequence"/>
</dbReference>